<dbReference type="Gene3D" id="2.10.260.10">
    <property type="match status" value="1"/>
</dbReference>
<evidence type="ECO:0000256" key="1">
    <source>
        <dbReference type="ARBA" id="ARBA00023125"/>
    </source>
</evidence>
<protein>
    <submittedName>
        <fullName evidence="3">Helix-turn-helix domain-containing protein</fullName>
    </submittedName>
</protein>
<dbReference type="SMART" id="SM00530">
    <property type="entry name" value="HTH_XRE"/>
    <property type="match status" value="1"/>
</dbReference>
<dbReference type="Gene3D" id="1.10.260.40">
    <property type="entry name" value="lambda repressor-like DNA-binding domains"/>
    <property type="match status" value="1"/>
</dbReference>
<dbReference type="InterPro" id="IPR037914">
    <property type="entry name" value="SpoVT-AbrB_sf"/>
</dbReference>
<evidence type="ECO:0000313" key="4">
    <source>
        <dbReference type="Proteomes" id="UP001596233"/>
    </source>
</evidence>
<dbReference type="SMART" id="SM00966">
    <property type="entry name" value="SpoVT_AbrB"/>
    <property type="match status" value="1"/>
</dbReference>
<dbReference type="EMBL" id="JBHSTE010000007">
    <property type="protein sequence ID" value="MFC6334619.1"/>
    <property type="molecule type" value="Genomic_DNA"/>
</dbReference>
<dbReference type="Pfam" id="PF04014">
    <property type="entry name" value="MazE_antitoxin"/>
    <property type="match status" value="1"/>
</dbReference>
<sequence>MIGDNIKHLRIRHQLTQEQVAEHVNVSRQAVAKWEKGESIPDISSCTALAKLFQVTLDNLVNFDDSELGIGLPPKGKHFFGTVKMGERGQIVIPKKARDVFRLNAGDTLIIVGDEERGLAIVPEEQMSNFFTLVKTPLDDDSG</sequence>
<dbReference type="CDD" id="cd00093">
    <property type="entry name" value="HTH_XRE"/>
    <property type="match status" value="1"/>
</dbReference>
<evidence type="ECO:0000313" key="3">
    <source>
        <dbReference type="EMBL" id="MFC6334619.1"/>
    </source>
</evidence>
<gene>
    <name evidence="3" type="ORF">ACFP56_18470</name>
</gene>
<name>A0ABW1V770_9BACL</name>
<dbReference type="PANTHER" id="PTHR46558:SF11">
    <property type="entry name" value="HTH-TYPE TRANSCRIPTIONAL REGULATOR XRE"/>
    <property type="match status" value="1"/>
</dbReference>
<dbReference type="Pfam" id="PF01381">
    <property type="entry name" value="HTH_3"/>
    <property type="match status" value="1"/>
</dbReference>
<dbReference type="SUPFAM" id="SSF89447">
    <property type="entry name" value="AbrB/MazE/MraZ-like"/>
    <property type="match status" value="1"/>
</dbReference>
<accession>A0ABW1V770</accession>
<feature type="domain" description="HTH cro/C1-type" evidence="2">
    <location>
        <begin position="6"/>
        <end position="60"/>
    </location>
</feature>
<comment type="caution">
    <text evidence="3">The sequence shown here is derived from an EMBL/GenBank/DDBJ whole genome shotgun (WGS) entry which is preliminary data.</text>
</comment>
<keyword evidence="4" id="KW-1185">Reference proteome</keyword>
<dbReference type="PROSITE" id="PS50943">
    <property type="entry name" value="HTH_CROC1"/>
    <property type="match status" value="1"/>
</dbReference>
<dbReference type="SUPFAM" id="SSF47413">
    <property type="entry name" value="lambda repressor-like DNA-binding domains"/>
    <property type="match status" value="1"/>
</dbReference>
<dbReference type="PANTHER" id="PTHR46558">
    <property type="entry name" value="TRACRIPTIONAL REGULATORY PROTEIN-RELATED-RELATED"/>
    <property type="match status" value="1"/>
</dbReference>
<dbReference type="Proteomes" id="UP001596233">
    <property type="component" value="Unassembled WGS sequence"/>
</dbReference>
<dbReference type="InterPro" id="IPR007159">
    <property type="entry name" value="SpoVT-AbrB_dom"/>
</dbReference>
<dbReference type="InterPro" id="IPR010982">
    <property type="entry name" value="Lambda_DNA-bd_dom_sf"/>
</dbReference>
<keyword evidence="1" id="KW-0238">DNA-binding</keyword>
<evidence type="ECO:0000259" key="2">
    <source>
        <dbReference type="PROSITE" id="PS50943"/>
    </source>
</evidence>
<reference evidence="4" key="1">
    <citation type="journal article" date="2019" name="Int. J. Syst. Evol. Microbiol.">
        <title>The Global Catalogue of Microorganisms (GCM) 10K type strain sequencing project: providing services to taxonomists for standard genome sequencing and annotation.</title>
        <authorList>
            <consortium name="The Broad Institute Genomics Platform"/>
            <consortium name="The Broad Institute Genome Sequencing Center for Infectious Disease"/>
            <person name="Wu L."/>
            <person name="Ma J."/>
        </authorList>
    </citation>
    <scope>NUCLEOTIDE SEQUENCE [LARGE SCALE GENOMIC DNA]</scope>
    <source>
        <strain evidence="4">PCU 280</strain>
    </source>
</reference>
<dbReference type="InterPro" id="IPR001387">
    <property type="entry name" value="Cro/C1-type_HTH"/>
</dbReference>
<dbReference type="NCBIfam" id="TIGR01439">
    <property type="entry name" value="lp_hng_hel_AbrB"/>
    <property type="match status" value="1"/>
</dbReference>
<proteinExistence type="predicted"/>
<organism evidence="3 4">
    <name type="scientific">Paenibacillus septentrionalis</name>
    <dbReference type="NCBI Taxonomy" id="429342"/>
    <lineage>
        <taxon>Bacteria</taxon>
        <taxon>Bacillati</taxon>
        <taxon>Bacillota</taxon>
        <taxon>Bacilli</taxon>
        <taxon>Bacillales</taxon>
        <taxon>Paenibacillaceae</taxon>
        <taxon>Paenibacillus</taxon>
    </lineage>
</organism>